<accession>A0A1I8IRR5</accession>
<protein>
    <submittedName>
        <fullName evidence="3">C2 domain-containing protein</fullName>
    </submittedName>
</protein>
<organism evidence="2 3">
    <name type="scientific">Macrostomum lignano</name>
    <dbReference type="NCBI Taxonomy" id="282301"/>
    <lineage>
        <taxon>Eukaryota</taxon>
        <taxon>Metazoa</taxon>
        <taxon>Spiralia</taxon>
        <taxon>Lophotrochozoa</taxon>
        <taxon>Platyhelminthes</taxon>
        <taxon>Rhabditophora</taxon>
        <taxon>Macrostomorpha</taxon>
        <taxon>Macrostomida</taxon>
        <taxon>Macrostomidae</taxon>
        <taxon>Macrostomum</taxon>
    </lineage>
</organism>
<dbReference type="GO" id="GO:0016020">
    <property type="term" value="C:membrane"/>
    <property type="evidence" value="ECO:0007669"/>
    <property type="project" value="InterPro"/>
</dbReference>
<proteinExistence type="predicted"/>
<dbReference type="Gene3D" id="2.70.170.10">
    <property type="entry name" value="Neurotransmitter-gated ion-channel ligand-binding domain"/>
    <property type="match status" value="1"/>
</dbReference>
<dbReference type="Proteomes" id="UP000095280">
    <property type="component" value="Unplaced"/>
</dbReference>
<feature type="domain" description="C2" evidence="1">
    <location>
        <begin position="4"/>
        <end position="132"/>
    </location>
</feature>
<evidence type="ECO:0000259" key="1">
    <source>
        <dbReference type="PROSITE" id="PS50004"/>
    </source>
</evidence>
<dbReference type="GO" id="GO:0005230">
    <property type="term" value="F:extracellular ligand-gated monoatomic ion channel activity"/>
    <property type="evidence" value="ECO:0007669"/>
    <property type="project" value="InterPro"/>
</dbReference>
<dbReference type="Gene3D" id="2.60.40.150">
    <property type="entry name" value="C2 domain"/>
    <property type="match status" value="1"/>
</dbReference>
<dbReference type="InterPro" id="IPR035892">
    <property type="entry name" value="C2_domain_sf"/>
</dbReference>
<dbReference type="AlphaFoldDB" id="A0A1I8IRR5"/>
<name>A0A1I8IRR5_9PLAT</name>
<dbReference type="InterPro" id="IPR036734">
    <property type="entry name" value="Neur_chan_lig-bd_sf"/>
</dbReference>
<dbReference type="SUPFAM" id="SSF63712">
    <property type="entry name" value="Nicotinic receptor ligand binding domain-like"/>
    <property type="match status" value="1"/>
</dbReference>
<evidence type="ECO:0000313" key="2">
    <source>
        <dbReference type="Proteomes" id="UP000095280"/>
    </source>
</evidence>
<dbReference type="InterPro" id="IPR000008">
    <property type="entry name" value="C2_dom"/>
</dbReference>
<keyword evidence="2" id="KW-1185">Reference proteome</keyword>
<sequence length="408" mass="45347">ENSGLGRVLIGLRYQSANSYLEVRIVRGDGIRRSGDGGKPPASTYCSVVFLPDCTESVATATVDSTVGCPRWKGAFQFEKFPKVAGAGASSQRCMQVQVHDPAAGGAAISEATLLLSHWSEEDYERGIRVWKYLNGTQESQRVSSKEGTAFLTLYCRPDKFKLTLNSIEDLNPRHTSGIEPEDFYCRLQAFMQHRGLIKETMVRGSRDSTPGSELNFLGFEFSVRLHGKHGGGGGVEALTVRLVLSKQHNGQHQEICWVDLGSDVKRVDCRGLYKSVMENPNQPHVISVRMNRPPAPSGRLRLLKSRGSTIFSLSAATWWAVYLPLLLAGGLWQTGEQNYSEDLTVSTVQGNNRSWFYNASNPKKFVNSERRLINFLISDYDKRVRPVYDPGTAIKVQFGFSLSQIID</sequence>
<dbReference type="WBParaSite" id="maker-uti_cns_0015595-snap-gene-0.2-mRNA-1">
    <property type="protein sequence ID" value="maker-uti_cns_0015595-snap-gene-0.2-mRNA-1"/>
    <property type="gene ID" value="maker-uti_cns_0015595-snap-gene-0.2"/>
</dbReference>
<evidence type="ECO:0000313" key="3">
    <source>
        <dbReference type="WBParaSite" id="maker-uti_cns_0015595-snap-gene-0.2-mRNA-1"/>
    </source>
</evidence>
<reference evidence="3" key="1">
    <citation type="submission" date="2016-11" db="UniProtKB">
        <authorList>
            <consortium name="WormBaseParasite"/>
        </authorList>
    </citation>
    <scope>IDENTIFICATION</scope>
</reference>
<dbReference type="SUPFAM" id="SSF49562">
    <property type="entry name" value="C2 domain (Calcium/lipid-binding domain, CaLB)"/>
    <property type="match status" value="1"/>
</dbReference>
<dbReference type="PROSITE" id="PS50004">
    <property type="entry name" value="C2"/>
    <property type="match status" value="1"/>
</dbReference>